<dbReference type="InterPro" id="IPR008920">
    <property type="entry name" value="TF_FadR/GntR_C"/>
</dbReference>
<dbReference type="InterPro" id="IPR036390">
    <property type="entry name" value="WH_DNA-bd_sf"/>
</dbReference>
<dbReference type="Proteomes" id="UP000231932">
    <property type="component" value="Chromosome"/>
</dbReference>
<feature type="domain" description="HTH gntR-type" evidence="4">
    <location>
        <begin position="7"/>
        <end position="74"/>
    </location>
</feature>
<dbReference type="PANTHER" id="PTHR43537">
    <property type="entry name" value="TRANSCRIPTIONAL REGULATOR, GNTR FAMILY"/>
    <property type="match status" value="1"/>
</dbReference>
<dbReference type="KEGG" id="kyr:CVV65_09830"/>
<dbReference type="GO" id="GO:0003677">
    <property type="term" value="F:DNA binding"/>
    <property type="evidence" value="ECO:0007669"/>
    <property type="project" value="UniProtKB-KW"/>
</dbReference>
<evidence type="ECO:0000259" key="4">
    <source>
        <dbReference type="PROSITE" id="PS50949"/>
    </source>
</evidence>
<dbReference type="SMART" id="SM00895">
    <property type="entry name" value="FCD"/>
    <property type="match status" value="1"/>
</dbReference>
<dbReference type="PRINTS" id="PR00035">
    <property type="entry name" value="HTHGNTR"/>
</dbReference>
<reference evidence="6" key="1">
    <citation type="submission" date="2017-11" db="EMBL/GenBank/DDBJ databases">
        <title>Complete Genome Sequence of Kyrpidia sp. Strain EA-1, a thermophilic, hydrogen-oxidizing Bacterium, isolated from the Azores.</title>
        <authorList>
            <person name="Reiner J.E."/>
            <person name="Lapp C.J."/>
            <person name="Bunk B."/>
            <person name="Gescher J."/>
        </authorList>
    </citation>
    <scope>NUCLEOTIDE SEQUENCE [LARGE SCALE GENOMIC DNA]</scope>
    <source>
        <strain evidence="6">EA-1</strain>
    </source>
</reference>
<evidence type="ECO:0000256" key="1">
    <source>
        <dbReference type="ARBA" id="ARBA00023015"/>
    </source>
</evidence>
<dbReference type="InterPro" id="IPR000524">
    <property type="entry name" value="Tscrpt_reg_HTH_GntR"/>
</dbReference>
<dbReference type="PANTHER" id="PTHR43537:SF45">
    <property type="entry name" value="GNTR FAMILY REGULATORY PROTEIN"/>
    <property type="match status" value="1"/>
</dbReference>
<protein>
    <submittedName>
        <fullName evidence="5">GntR family transcriptional regulator</fullName>
    </submittedName>
</protein>
<keyword evidence="2" id="KW-0238">DNA-binding</keyword>
<evidence type="ECO:0000313" key="6">
    <source>
        <dbReference type="Proteomes" id="UP000231932"/>
    </source>
</evidence>
<dbReference type="PROSITE" id="PS50949">
    <property type="entry name" value="HTH_GNTR"/>
    <property type="match status" value="1"/>
</dbReference>
<dbReference type="SUPFAM" id="SSF46785">
    <property type="entry name" value="Winged helix' DNA-binding domain"/>
    <property type="match status" value="1"/>
</dbReference>
<organism evidence="5 6">
    <name type="scientific">Kyrpidia spormannii</name>
    <dbReference type="NCBI Taxonomy" id="2055160"/>
    <lineage>
        <taxon>Bacteria</taxon>
        <taxon>Bacillati</taxon>
        <taxon>Bacillota</taxon>
        <taxon>Bacilli</taxon>
        <taxon>Bacillales</taxon>
        <taxon>Alicyclobacillaceae</taxon>
        <taxon>Kyrpidia</taxon>
    </lineage>
</organism>
<dbReference type="InterPro" id="IPR011711">
    <property type="entry name" value="GntR_C"/>
</dbReference>
<name>A0A2K8N8P1_9BACL</name>
<dbReference type="EMBL" id="CP024955">
    <property type="protein sequence ID" value="ATY85187.1"/>
    <property type="molecule type" value="Genomic_DNA"/>
</dbReference>
<dbReference type="InterPro" id="IPR036388">
    <property type="entry name" value="WH-like_DNA-bd_sf"/>
</dbReference>
<gene>
    <name evidence="5" type="ORF">CVV65_09830</name>
</gene>
<dbReference type="Gene3D" id="1.20.120.530">
    <property type="entry name" value="GntR ligand-binding domain-like"/>
    <property type="match status" value="1"/>
</dbReference>
<dbReference type="Pfam" id="PF07729">
    <property type="entry name" value="FCD"/>
    <property type="match status" value="1"/>
</dbReference>
<dbReference type="RefSeq" id="WP_100667977.1">
    <property type="nucleotide sequence ID" value="NZ_CP024955.1"/>
</dbReference>
<evidence type="ECO:0000256" key="2">
    <source>
        <dbReference type="ARBA" id="ARBA00023125"/>
    </source>
</evidence>
<dbReference type="GO" id="GO:0003700">
    <property type="term" value="F:DNA-binding transcription factor activity"/>
    <property type="evidence" value="ECO:0007669"/>
    <property type="project" value="InterPro"/>
</dbReference>
<dbReference type="AlphaFoldDB" id="A0A2K8N8P1"/>
<keyword evidence="6" id="KW-1185">Reference proteome</keyword>
<dbReference type="Gene3D" id="1.10.10.10">
    <property type="entry name" value="Winged helix-like DNA-binding domain superfamily/Winged helix DNA-binding domain"/>
    <property type="match status" value="1"/>
</dbReference>
<dbReference type="SMART" id="SM00345">
    <property type="entry name" value="HTH_GNTR"/>
    <property type="match status" value="1"/>
</dbReference>
<dbReference type="CDD" id="cd07377">
    <property type="entry name" value="WHTH_GntR"/>
    <property type="match status" value="1"/>
</dbReference>
<accession>A0A2K8N8P1</accession>
<keyword evidence="3" id="KW-0804">Transcription</keyword>
<dbReference type="OrthoDB" id="9781630at2"/>
<dbReference type="SUPFAM" id="SSF48008">
    <property type="entry name" value="GntR ligand-binding domain-like"/>
    <property type="match status" value="1"/>
</dbReference>
<keyword evidence="1" id="KW-0805">Transcription regulation</keyword>
<dbReference type="Pfam" id="PF00392">
    <property type="entry name" value="GntR"/>
    <property type="match status" value="1"/>
</dbReference>
<evidence type="ECO:0000313" key="5">
    <source>
        <dbReference type="EMBL" id="ATY85187.1"/>
    </source>
</evidence>
<sequence length="221" mass="24701">MEPISVQPMREQVAAILRKAIFSGELKPGQELVQEEIANQLGISRMPVREAFQILERDGLITLQSHRKAVVRILTDDEISDHYEIRALLEGEAAARAAKHPGEHEEILSAFEDTVKMADQGSTSEFVSANEAFHRSIWEASHSPRLVMLLNLLWNGLPPHLPELLPQQPSRSAQEHARIVEAIRAGHDDEARAAMTEHVLRSLGDFLHHRSEITGGDAQKN</sequence>
<proteinExistence type="predicted"/>
<evidence type="ECO:0000256" key="3">
    <source>
        <dbReference type="ARBA" id="ARBA00023163"/>
    </source>
</evidence>